<name>A0ABU3KB12_9BACT</name>
<dbReference type="RefSeq" id="WP_313834174.1">
    <property type="nucleotide sequence ID" value="NZ_JAQOUE010000001.1"/>
</dbReference>
<dbReference type="EMBL" id="JAQOUE010000001">
    <property type="protein sequence ID" value="MDT7043608.1"/>
    <property type="molecule type" value="Genomic_DNA"/>
</dbReference>
<accession>A0ABU3KB12</accession>
<evidence type="ECO:0000313" key="1">
    <source>
        <dbReference type="EMBL" id="MDT7043608.1"/>
    </source>
</evidence>
<comment type="caution">
    <text evidence="1">The sequence shown here is derived from an EMBL/GenBank/DDBJ whole genome shotgun (WGS) entry which is preliminary data.</text>
</comment>
<proteinExistence type="predicted"/>
<organism evidence="1 2">
    <name type="scientific">Candidatus Nitronereus thalassa</name>
    <dbReference type="NCBI Taxonomy" id="3020898"/>
    <lineage>
        <taxon>Bacteria</taxon>
        <taxon>Pseudomonadati</taxon>
        <taxon>Nitrospirota</taxon>
        <taxon>Nitrospiria</taxon>
        <taxon>Nitrospirales</taxon>
        <taxon>Nitrospiraceae</taxon>
        <taxon>Candidatus Nitronereus</taxon>
    </lineage>
</organism>
<keyword evidence="2" id="KW-1185">Reference proteome</keyword>
<protein>
    <submittedName>
        <fullName evidence="1">Uncharacterized protein</fullName>
    </submittedName>
</protein>
<reference evidence="1 2" key="1">
    <citation type="journal article" date="2023" name="ISME J.">
        <title>Cultivation and genomic characterization of novel and ubiquitous marine nitrite-oxidizing bacteria from the Nitrospirales.</title>
        <authorList>
            <person name="Mueller A.J."/>
            <person name="Daebeler A."/>
            <person name="Herbold C.W."/>
            <person name="Kirkegaard R.H."/>
            <person name="Daims H."/>
        </authorList>
    </citation>
    <scope>NUCLEOTIDE SEQUENCE [LARGE SCALE GENOMIC DNA]</scope>
    <source>
        <strain evidence="1 2">EB</strain>
    </source>
</reference>
<gene>
    <name evidence="1" type="ORF">PPG34_14720</name>
</gene>
<sequence length="123" mass="14121">MPQSKKARTQYMCLLCGIFSETGPGFCAVNLHDFKQLKLNELKNGYAESFQKGYAHLSCLEQFIPSGESDENNCAVCRSVIHQPSTALKLAVYVYRKRGCYTVIPIHEKCFRKIKQEQFHLLR</sequence>
<evidence type="ECO:0000313" key="2">
    <source>
        <dbReference type="Proteomes" id="UP001250932"/>
    </source>
</evidence>
<dbReference type="Proteomes" id="UP001250932">
    <property type="component" value="Unassembled WGS sequence"/>
</dbReference>